<reference evidence="1 2" key="1">
    <citation type="journal article" date="2021" name="Elife">
        <title>Chloroplast acquisition without the gene transfer in kleptoplastic sea slugs, Plakobranchus ocellatus.</title>
        <authorList>
            <person name="Maeda T."/>
            <person name="Takahashi S."/>
            <person name="Yoshida T."/>
            <person name="Shimamura S."/>
            <person name="Takaki Y."/>
            <person name="Nagai Y."/>
            <person name="Toyoda A."/>
            <person name="Suzuki Y."/>
            <person name="Arimoto A."/>
            <person name="Ishii H."/>
            <person name="Satoh N."/>
            <person name="Nishiyama T."/>
            <person name="Hasebe M."/>
            <person name="Maruyama T."/>
            <person name="Minagawa J."/>
            <person name="Obokata J."/>
            <person name="Shigenobu S."/>
        </authorList>
    </citation>
    <scope>NUCLEOTIDE SEQUENCE [LARGE SCALE GENOMIC DNA]</scope>
</reference>
<dbReference type="Proteomes" id="UP000735302">
    <property type="component" value="Unassembled WGS sequence"/>
</dbReference>
<keyword evidence="2" id="KW-1185">Reference proteome</keyword>
<proteinExistence type="predicted"/>
<gene>
    <name evidence="1" type="ORF">PoB_001517500</name>
</gene>
<evidence type="ECO:0000313" key="1">
    <source>
        <dbReference type="EMBL" id="GFN88669.1"/>
    </source>
</evidence>
<comment type="caution">
    <text evidence="1">The sequence shown here is derived from an EMBL/GenBank/DDBJ whole genome shotgun (WGS) entry which is preliminary data.</text>
</comment>
<accession>A0AAV3YZS3</accession>
<dbReference type="EMBL" id="BLXT01001867">
    <property type="protein sequence ID" value="GFN88669.1"/>
    <property type="molecule type" value="Genomic_DNA"/>
</dbReference>
<evidence type="ECO:0000313" key="2">
    <source>
        <dbReference type="Proteomes" id="UP000735302"/>
    </source>
</evidence>
<dbReference type="AlphaFoldDB" id="A0AAV3YZS3"/>
<sequence>MSKRLRDDAIIGLHTFTVCDSTSCFAGKGKLKALKMLQGDQDLQDTFSRFGTLEAISGQDMQVVETFVCQLYGNHLTPVLTKSDMIKSENVSRARKIFFQIQR</sequence>
<organism evidence="1 2">
    <name type="scientific">Plakobranchus ocellatus</name>
    <dbReference type="NCBI Taxonomy" id="259542"/>
    <lineage>
        <taxon>Eukaryota</taxon>
        <taxon>Metazoa</taxon>
        <taxon>Spiralia</taxon>
        <taxon>Lophotrochozoa</taxon>
        <taxon>Mollusca</taxon>
        <taxon>Gastropoda</taxon>
        <taxon>Heterobranchia</taxon>
        <taxon>Euthyneura</taxon>
        <taxon>Panpulmonata</taxon>
        <taxon>Sacoglossa</taxon>
        <taxon>Placobranchoidea</taxon>
        <taxon>Plakobranchidae</taxon>
        <taxon>Plakobranchus</taxon>
    </lineage>
</organism>
<evidence type="ECO:0008006" key="3">
    <source>
        <dbReference type="Google" id="ProtNLM"/>
    </source>
</evidence>
<name>A0AAV3YZS3_9GAST</name>
<protein>
    <recommendedName>
        <fullName evidence="3">Septin-type G domain-containing protein</fullName>
    </recommendedName>
</protein>